<dbReference type="InterPro" id="IPR014825">
    <property type="entry name" value="DNA_alkylation"/>
</dbReference>
<comment type="caution">
    <text evidence="1">The sequence shown here is derived from an EMBL/GenBank/DDBJ whole genome shotgun (WGS) entry which is preliminary data.</text>
</comment>
<name>M7ML99_9MICC</name>
<evidence type="ECO:0000313" key="2">
    <source>
        <dbReference type="Proteomes" id="UP000012015"/>
    </source>
</evidence>
<protein>
    <submittedName>
        <fullName evidence="1">DNA-7-methylguanine glycosylase</fullName>
        <ecNumber evidence="1">3.2.2.-</ecNumber>
    </submittedName>
</protein>
<dbReference type="STRING" id="1276920.ADIAG_03632"/>
<dbReference type="Gene3D" id="1.25.10.90">
    <property type="match status" value="1"/>
</dbReference>
<dbReference type="eggNOG" id="COG4912">
    <property type="taxonomic scope" value="Bacteria"/>
</dbReference>
<dbReference type="InterPro" id="IPR016024">
    <property type="entry name" value="ARM-type_fold"/>
</dbReference>
<dbReference type="PATRIC" id="fig|1276920.7.peg.3630"/>
<proteinExistence type="predicted"/>
<accession>M7ML99</accession>
<dbReference type="PANTHER" id="PTHR34070">
    <property type="entry name" value="ARMADILLO-TYPE FOLD"/>
    <property type="match status" value="1"/>
</dbReference>
<dbReference type="PANTHER" id="PTHR34070:SF1">
    <property type="entry name" value="DNA ALKYLATION REPAIR PROTEIN"/>
    <property type="match status" value="1"/>
</dbReference>
<reference evidence="1 2" key="1">
    <citation type="journal article" date="2013" name="Genome Announc.">
        <title>Draft Genome Sequence of Arthrobacter gangotriensis Strain Lz1yT, Isolated from a Penguin Rookery Soil Sample Collected in Antarctica, near the Indian Station Dakshin Gangotri.</title>
        <authorList>
            <person name="Shivaji S."/>
            <person name="Ara S."/>
            <person name="Bandi S."/>
            <person name="Singh A."/>
            <person name="Kumar Pinnaka A."/>
        </authorList>
    </citation>
    <scope>NUCLEOTIDE SEQUENCE [LARGE SCALE GENOMIC DNA]</scope>
    <source>
        <strain evidence="1 2">Lz1y</strain>
    </source>
</reference>
<gene>
    <name evidence="1" type="ORF">ADIAG_03632</name>
</gene>
<organism evidence="1 2">
    <name type="scientific">Paeniglutamicibacter gangotriensis Lz1y</name>
    <dbReference type="NCBI Taxonomy" id="1276920"/>
    <lineage>
        <taxon>Bacteria</taxon>
        <taxon>Bacillati</taxon>
        <taxon>Actinomycetota</taxon>
        <taxon>Actinomycetes</taxon>
        <taxon>Micrococcales</taxon>
        <taxon>Micrococcaceae</taxon>
        <taxon>Paeniglutamicibacter</taxon>
    </lineage>
</organism>
<dbReference type="Pfam" id="PF08713">
    <property type="entry name" value="DNA_alkylation"/>
    <property type="match status" value="1"/>
</dbReference>
<dbReference type="SUPFAM" id="SSF48371">
    <property type="entry name" value="ARM repeat"/>
    <property type="match status" value="1"/>
</dbReference>
<dbReference type="Proteomes" id="UP000012015">
    <property type="component" value="Unassembled WGS sequence"/>
</dbReference>
<keyword evidence="2" id="KW-1185">Reference proteome</keyword>
<dbReference type="RefSeq" id="WP_007272787.1">
    <property type="nucleotide sequence ID" value="NZ_AOCK01000012.1"/>
</dbReference>
<sequence length="234" mass="26334">MSPTPASRAPIDRLTTMLLPGIKEGRAASAQAYMKTSQPFLGVPMPVLRATTREFVRILGAVSASERLELATGIWDEATHREHWYAAQEICAAASCCGRLEFLPLYERMILEGAWWDIVDGCVKNYGKLLLAHPGVVGLLMRQWSDDGFMWKRRQSMICQLHLADATDTTLLDATLLANLDDPEFFIRKAVGWALRQYGRTDPAWVRAWVHAHRGQLSPLSLREALKHLGETHR</sequence>
<dbReference type="EC" id="3.2.2.-" evidence="1"/>
<evidence type="ECO:0000313" key="1">
    <source>
        <dbReference type="EMBL" id="EMQ97112.1"/>
    </source>
</evidence>
<dbReference type="EMBL" id="AOCK01000012">
    <property type="protein sequence ID" value="EMQ97112.1"/>
    <property type="molecule type" value="Genomic_DNA"/>
</dbReference>
<keyword evidence="1" id="KW-0378">Hydrolase</keyword>
<dbReference type="GO" id="GO:0016798">
    <property type="term" value="F:hydrolase activity, acting on glycosyl bonds"/>
    <property type="evidence" value="ECO:0007669"/>
    <property type="project" value="UniProtKB-KW"/>
</dbReference>
<keyword evidence="1" id="KW-0326">Glycosidase</keyword>
<dbReference type="AlphaFoldDB" id="M7ML99"/>